<dbReference type="AlphaFoldDB" id="A0A0K2TGX3"/>
<organism evidence="2">
    <name type="scientific">Lepeophtheirus salmonis</name>
    <name type="common">Salmon louse</name>
    <name type="synonym">Caligus salmonis</name>
    <dbReference type="NCBI Taxonomy" id="72036"/>
    <lineage>
        <taxon>Eukaryota</taxon>
        <taxon>Metazoa</taxon>
        <taxon>Ecdysozoa</taxon>
        <taxon>Arthropoda</taxon>
        <taxon>Crustacea</taxon>
        <taxon>Multicrustacea</taxon>
        <taxon>Hexanauplia</taxon>
        <taxon>Copepoda</taxon>
        <taxon>Siphonostomatoida</taxon>
        <taxon>Caligidae</taxon>
        <taxon>Lepeophtheirus</taxon>
    </lineage>
</organism>
<proteinExistence type="predicted"/>
<feature type="region of interest" description="Disordered" evidence="1">
    <location>
        <begin position="122"/>
        <end position="150"/>
    </location>
</feature>
<feature type="compositionally biased region" description="Basic and acidic residues" evidence="1">
    <location>
        <begin position="137"/>
        <end position="147"/>
    </location>
</feature>
<name>A0A0K2TGX3_LEPSM</name>
<evidence type="ECO:0000313" key="2">
    <source>
        <dbReference type="EMBL" id="CDW25204.1"/>
    </source>
</evidence>
<reference evidence="2" key="1">
    <citation type="submission" date="2014-05" db="EMBL/GenBank/DDBJ databases">
        <authorList>
            <person name="Chronopoulou M."/>
        </authorList>
    </citation>
    <scope>NUCLEOTIDE SEQUENCE</scope>
    <source>
        <tissue evidence="2">Whole organism</tissue>
    </source>
</reference>
<accession>A0A0K2TGX3</accession>
<sequence>MCKQLVVRILQFSYSYISAIIASLNMSFETEGYSSYRKQSITSHRSSLSREENIEDAMVLKNCRRPSLREQPSYREEVVKALNRREELAKLKERLSSSRDLLAADPSTKPWMKTRTHRISSEVVKEDDNAPQYRRILKPDSPPRRVSETSASSYYYGARRNMSVCDSISSGGSEY</sequence>
<protein>
    <submittedName>
        <fullName evidence="2">Uncharacterized protein</fullName>
    </submittedName>
</protein>
<dbReference type="EMBL" id="HACA01007843">
    <property type="protein sequence ID" value="CDW25204.1"/>
    <property type="molecule type" value="Transcribed_RNA"/>
</dbReference>
<evidence type="ECO:0000256" key="1">
    <source>
        <dbReference type="SAM" id="MobiDB-lite"/>
    </source>
</evidence>